<evidence type="ECO:0000313" key="3">
    <source>
        <dbReference type="Proteomes" id="UP000233343"/>
    </source>
</evidence>
<dbReference type="Proteomes" id="UP000233343">
    <property type="component" value="Unassembled WGS sequence"/>
</dbReference>
<dbReference type="Pfam" id="PF01738">
    <property type="entry name" value="DLH"/>
    <property type="match status" value="1"/>
</dbReference>
<protein>
    <recommendedName>
        <fullName evidence="1">Dienelactone hydrolase domain-containing protein</fullName>
    </recommendedName>
</protein>
<keyword evidence="3" id="KW-1185">Reference proteome</keyword>
<dbReference type="GO" id="GO:0016787">
    <property type="term" value="F:hydrolase activity"/>
    <property type="evidence" value="ECO:0007669"/>
    <property type="project" value="InterPro"/>
</dbReference>
<feature type="domain" description="Dienelactone hydrolase" evidence="1">
    <location>
        <begin position="9"/>
        <end position="197"/>
    </location>
</feature>
<organism evidence="2 3">
    <name type="scientific">Cytobacillus horneckiae</name>
    <dbReference type="NCBI Taxonomy" id="549687"/>
    <lineage>
        <taxon>Bacteria</taxon>
        <taxon>Bacillati</taxon>
        <taxon>Bacillota</taxon>
        <taxon>Bacilli</taxon>
        <taxon>Bacillales</taxon>
        <taxon>Bacillaceae</taxon>
        <taxon>Cytobacillus</taxon>
    </lineage>
</organism>
<dbReference type="InterPro" id="IPR002925">
    <property type="entry name" value="Dienelactn_hydro"/>
</dbReference>
<dbReference type="SUPFAM" id="SSF53474">
    <property type="entry name" value="alpha/beta-Hydrolases"/>
    <property type="match status" value="1"/>
</dbReference>
<comment type="caution">
    <text evidence="2">The sequence shown here is derived from an EMBL/GenBank/DDBJ whole genome shotgun (WGS) entry which is preliminary data.</text>
</comment>
<accession>A0A2N0Z8D8</accession>
<dbReference type="InterPro" id="IPR029058">
    <property type="entry name" value="AB_hydrolase_fold"/>
</dbReference>
<dbReference type="AlphaFoldDB" id="A0A2N0Z8D8"/>
<dbReference type="Gene3D" id="3.40.50.1820">
    <property type="entry name" value="alpha/beta hydrolase"/>
    <property type="match status" value="1"/>
</dbReference>
<gene>
    <name evidence="2" type="ORF">CWS20_27450</name>
</gene>
<dbReference type="PANTHER" id="PTHR46623:SF6">
    <property type="entry name" value="ALPHA_BETA-HYDROLASES SUPERFAMILY PROTEIN"/>
    <property type="match status" value="1"/>
</dbReference>
<evidence type="ECO:0000259" key="1">
    <source>
        <dbReference type="Pfam" id="PF01738"/>
    </source>
</evidence>
<reference evidence="2 3" key="1">
    <citation type="journal article" date="2010" name="Int. J. Syst. Evol. Microbiol.">
        <title>Bacillus horneckiae sp. nov., isolated from a spacecraft-assembly clean room.</title>
        <authorList>
            <person name="Vaishampayan P."/>
            <person name="Probst A."/>
            <person name="Krishnamurthi S."/>
            <person name="Ghosh S."/>
            <person name="Osman S."/>
            <person name="McDowall A."/>
            <person name="Ruckmani A."/>
            <person name="Mayilraj S."/>
            <person name="Venkateswaran K."/>
        </authorList>
    </citation>
    <scope>NUCLEOTIDE SEQUENCE [LARGE SCALE GENOMIC DNA]</scope>
    <source>
        <strain evidence="3">1PO1SC</strain>
    </source>
</reference>
<dbReference type="EMBL" id="PISD01000098">
    <property type="protein sequence ID" value="PKG25775.1"/>
    <property type="molecule type" value="Genomic_DNA"/>
</dbReference>
<name>A0A2N0Z8D8_9BACI</name>
<dbReference type="PANTHER" id="PTHR46623">
    <property type="entry name" value="CARBOXYMETHYLENEBUTENOLIDASE-RELATED"/>
    <property type="match status" value="1"/>
</dbReference>
<sequence length="202" mass="23114">MNKVNQTADTVIIVLHEIYGINKHIKDYCHALSKHGFDIICPNLLNREEPFDYSAEHIAYNHFMEDIGFYIAAEQVKKLIADVKYDYQNVFIIGFSVGATISWLCSQEESLNGIVSYYGSRIRDYTDYQPACPALLIFSKEEASFNVNELVTSLSSKKNLIIQRYNGEHGFSDLYSLKGNKALAKEAYHHVINFIKNKIEKS</sequence>
<proteinExistence type="predicted"/>
<evidence type="ECO:0000313" key="2">
    <source>
        <dbReference type="EMBL" id="PKG25775.1"/>
    </source>
</evidence>
<dbReference type="RefSeq" id="WP_066194094.1">
    <property type="nucleotide sequence ID" value="NZ_JARMMB010000034.1"/>
</dbReference>
<dbReference type="InterPro" id="IPR051049">
    <property type="entry name" value="Dienelactone_hydrolase-like"/>
</dbReference>